<proteinExistence type="predicted"/>
<dbReference type="AlphaFoldDB" id="A0A553SNK1"/>
<organism evidence="1 2">
    <name type="scientific">Niallia circulans</name>
    <name type="common">Bacillus circulans</name>
    <dbReference type="NCBI Taxonomy" id="1397"/>
    <lineage>
        <taxon>Bacteria</taxon>
        <taxon>Bacillati</taxon>
        <taxon>Bacillota</taxon>
        <taxon>Bacilli</taxon>
        <taxon>Bacillales</taxon>
        <taxon>Bacillaceae</taxon>
        <taxon>Niallia</taxon>
    </lineage>
</organism>
<evidence type="ECO:0000313" key="2">
    <source>
        <dbReference type="Proteomes" id="UP000319837"/>
    </source>
</evidence>
<gene>
    <name evidence="1" type="ORF">CEQ21_24440</name>
</gene>
<name>A0A553SNK1_NIACI</name>
<comment type="caution">
    <text evidence="1">The sequence shown here is derived from an EMBL/GenBank/DDBJ whole genome shotgun (WGS) entry which is preliminary data.</text>
</comment>
<dbReference type="Proteomes" id="UP000319837">
    <property type="component" value="Unassembled WGS sequence"/>
</dbReference>
<sequence>MTIQFKLKSRYNGKRFYPGEQANIPEEVAKRLVNCGAAFFIEEKEVVDLNDGKEGEPVAPPIDSELVDSEENSKDIHKLLYNKFNKDILKEAAMEVGILVPAIDQKKDDLIALIIAEGKAEEVLALPVDFNE</sequence>
<dbReference type="RefSeq" id="WP_185766789.1">
    <property type="nucleotide sequence ID" value="NZ_RIBP01000004.1"/>
</dbReference>
<evidence type="ECO:0000313" key="1">
    <source>
        <dbReference type="EMBL" id="TRZ38536.1"/>
    </source>
</evidence>
<dbReference type="EMBL" id="RIBP01000004">
    <property type="protein sequence ID" value="TRZ38536.1"/>
    <property type="molecule type" value="Genomic_DNA"/>
</dbReference>
<protein>
    <submittedName>
        <fullName evidence="1">Uncharacterized protein</fullName>
    </submittedName>
</protein>
<reference evidence="2" key="1">
    <citation type="submission" date="2018-10" db="EMBL/GenBank/DDBJ databases">
        <title>FDA dAtabase for Regulatory Grade micrObial Sequences (FDA-ARGOS): Supporting development and validation of Infectious Disease Dx tests.</title>
        <authorList>
            <person name="Minogue T."/>
            <person name="Wolcott M."/>
            <person name="Wasieloski L."/>
            <person name="Aguilar W."/>
            <person name="Moore D."/>
            <person name="Tallon L."/>
            <person name="Sadzewicz L."/>
            <person name="Sengamalay N."/>
            <person name="Ott S."/>
            <person name="Godinez A."/>
            <person name="Nagaraj S."/>
            <person name="Vavikolanu K."/>
            <person name="Vyas G."/>
            <person name="Nadendla S."/>
            <person name="George J."/>
            <person name="Sichtig H."/>
        </authorList>
    </citation>
    <scope>NUCLEOTIDE SEQUENCE [LARGE SCALE GENOMIC DNA]</scope>
    <source>
        <strain evidence="2">FDAARGOS_343</strain>
    </source>
</reference>
<accession>A0A553SNK1</accession>